<dbReference type="InterPro" id="IPR006913">
    <property type="entry name" value="CENP-V/GFA"/>
</dbReference>
<comment type="caution">
    <text evidence="6">The sequence shown here is derived from an EMBL/GenBank/DDBJ whole genome shotgun (WGS) entry which is preliminary data.</text>
</comment>
<evidence type="ECO:0000259" key="5">
    <source>
        <dbReference type="PROSITE" id="PS51891"/>
    </source>
</evidence>
<evidence type="ECO:0000256" key="1">
    <source>
        <dbReference type="ARBA" id="ARBA00005495"/>
    </source>
</evidence>
<dbReference type="EMBL" id="NPIC01000014">
    <property type="protein sequence ID" value="RDL30813.1"/>
    <property type="molecule type" value="Genomic_DNA"/>
</dbReference>
<keyword evidence="7" id="KW-1185">Reference proteome</keyword>
<dbReference type="GO" id="GO:0016846">
    <property type="term" value="F:carbon-sulfur lyase activity"/>
    <property type="evidence" value="ECO:0007669"/>
    <property type="project" value="InterPro"/>
</dbReference>
<dbReference type="PANTHER" id="PTHR33337:SF30">
    <property type="entry name" value="DUF636 DOMAIN PROTEIN (AFU_ORTHOLOGUE AFUA_1G03180)"/>
    <property type="match status" value="1"/>
</dbReference>
<dbReference type="Proteomes" id="UP000254866">
    <property type="component" value="Unassembled WGS sequence"/>
</dbReference>
<dbReference type="Gene3D" id="3.90.1590.10">
    <property type="entry name" value="glutathione-dependent formaldehyde- activating enzyme (gfa)"/>
    <property type="match status" value="1"/>
</dbReference>
<sequence length="134" mass="14201">MPSGSCLCGAINFEYTGEPAITAVCHCKDCQKWAGAAASTNVVVPHAQFKITKGTPKKHVSIPDSGKPYPRFFCGDCGTSLYGQPEGMDGLTVIKAGTLDNGAADIPMAAELYIKDRVSFMKPVDGALQKEMMP</sequence>
<comment type="similarity">
    <text evidence="1">Belongs to the Gfa family.</text>
</comment>
<organism evidence="6 7">
    <name type="scientific">Venustampulla echinocandica</name>
    <dbReference type="NCBI Taxonomy" id="2656787"/>
    <lineage>
        <taxon>Eukaryota</taxon>
        <taxon>Fungi</taxon>
        <taxon>Dikarya</taxon>
        <taxon>Ascomycota</taxon>
        <taxon>Pezizomycotina</taxon>
        <taxon>Leotiomycetes</taxon>
        <taxon>Helotiales</taxon>
        <taxon>Pleuroascaceae</taxon>
        <taxon>Venustampulla</taxon>
    </lineage>
</organism>
<evidence type="ECO:0000313" key="7">
    <source>
        <dbReference type="Proteomes" id="UP000254866"/>
    </source>
</evidence>
<dbReference type="PROSITE" id="PS51891">
    <property type="entry name" value="CENP_V_GFA"/>
    <property type="match status" value="1"/>
</dbReference>
<evidence type="ECO:0000256" key="2">
    <source>
        <dbReference type="ARBA" id="ARBA00022723"/>
    </source>
</evidence>
<name>A0A370TAI0_9HELO</name>
<dbReference type="STRING" id="2656787.A0A370TAI0"/>
<dbReference type="Pfam" id="PF04828">
    <property type="entry name" value="GFA"/>
    <property type="match status" value="1"/>
</dbReference>
<gene>
    <name evidence="6" type="ORF">BP5553_10158</name>
</gene>
<dbReference type="GO" id="GO:0046872">
    <property type="term" value="F:metal ion binding"/>
    <property type="evidence" value="ECO:0007669"/>
    <property type="project" value="UniProtKB-KW"/>
</dbReference>
<reference evidence="6 7" key="1">
    <citation type="journal article" date="2018" name="IMA Fungus">
        <title>IMA Genome-F 9: Draft genome sequence of Annulohypoxylon stygium, Aspergillus mulundensis, Berkeleyomyces basicola (syn. Thielaviopsis basicola), Ceratocystis smalleyi, two Cercospora beticola strains, Coleophoma cylindrospora, Fusarium fracticaudum, Phialophora cf. hyalina, and Morchella septimelata.</title>
        <authorList>
            <person name="Wingfield B.D."/>
            <person name="Bills G.F."/>
            <person name="Dong Y."/>
            <person name="Huang W."/>
            <person name="Nel W.J."/>
            <person name="Swalarsk-Parry B.S."/>
            <person name="Vaghefi N."/>
            <person name="Wilken P.M."/>
            <person name="An Z."/>
            <person name="de Beer Z.W."/>
            <person name="De Vos L."/>
            <person name="Chen L."/>
            <person name="Duong T.A."/>
            <person name="Gao Y."/>
            <person name="Hammerbacher A."/>
            <person name="Kikkert J.R."/>
            <person name="Li Y."/>
            <person name="Li H."/>
            <person name="Li K."/>
            <person name="Li Q."/>
            <person name="Liu X."/>
            <person name="Ma X."/>
            <person name="Naidoo K."/>
            <person name="Pethybridge S.J."/>
            <person name="Sun J."/>
            <person name="Steenkamp E.T."/>
            <person name="van der Nest M.A."/>
            <person name="van Wyk S."/>
            <person name="Wingfield M.J."/>
            <person name="Xiong C."/>
            <person name="Yue Q."/>
            <person name="Zhang X."/>
        </authorList>
    </citation>
    <scope>NUCLEOTIDE SEQUENCE [LARGE SCALE GENOMIC DNA]</scope>
    <source>
        <strain evidence="6 7">BP 5553</strain>
    </source>
</reference>
<keyword evidence="4" id="KW-0456">Lyase</keyword>
<dbReference type="PANTHER" id="PTHR33337">
    <property type="entry name" value="GFA DOMAIN-CONTAINING PROTEIN"/>
    <property type="match status" value="1"/>
</dbReference>
<evidence type="ECO:0000256" key="3">
    <source>
        <dbReference type="ARBA" id="ARBA00022833"/>
    </source>
</evidence>
<accession>A0A370TAI0</accession>
<protein>
    <submittedName>
        <fullName evidence="6">Mss4-like protein</fullName>
    </submittedName>
</protein>
<dbReference type="InterPro" id="IPR011057">
    <property type="entry name" value="Mss4-like_sf"/>
</dbReference>
<evidence type="ECO:0000313" key="6">
    <source>
        <dbReference type="EMBL" id="RDL30813.1"/>
    </source>
</evidence>
<proteinExistence type="inferred from homology"/>
<dbReference type="AlphaFoldDB" id="A0A370TAI0"/>
<evidence type="ECO:0000256" key="4">
    <source>
        <dbReference type="ARBA" id="ARBA00023239"/>
    </source>
</evidence>
<dbReference type="SUPFAM" id="SSF51316">
    <property type="entry name" value="Mss4-like"/>
    <property type="match status" value="1"/>
</dbReference>
<dbReference type="OrthoDB" id="1601230at2759"/>
<feature type="domain" description="CENP-V/GFA" evidence="5">
    <location>
        <begin position="2"/>
        <end position="114"/>
    </location>
</feature>
<dbReference type="GeneID" id="43603007"/>
<keyword evidence="2" id="KW-0479">Metal-binding</keyword>
<dbReference type="RefSeq" id="XP_031865189.1">
    <property type="nucleotide sequence ID" value="XM_032018781.1"/>
</dbReference>
<keyword evidence="3" id="KW-0862">Zinc</keyword>